<dbReference type="InterPro" id="IPR013424">
    <property type="entry name" value="Ice-binding_C"/>
</dbReference>
<evidence type="ECO:0000313" key="4">
    <source>
        <dbReference type="Proteomes" id="UP001216510"/>
    </source>
</evidence>
<evidence type="ECO:0000313" key="3">
    <source>
        <dbReference type="EMBL" id="WEF35213.1"/>
    </source>
</evidence>
<feature type="signal peptide" evidence="1">
    <location>
        <begin position="1"/>
        <end position="20"/>
    </location>
</feature>
<keyword evidence="1" id="KW-0732">Signal</keyword>
<dbReference type="RefSeq" id="WP_277417879.1">
    <property type="nucleotide sequence ID" value="NZ_CP119083.1"/>
</dbReference>
<accession>A0ABY8BIM8</accession>
<reference evidence="3 4" key="1">
    <citation type="submission" date="2023-02" db="EMBL/GenBank/DDBJ databases">
        <title>Gemone sequence of Telluria chitinolytica ACM 3522T.</title>
        <authorList>
            <person name="Frediansyah A."/>
            <person name="Miess H."/>
            <person name="Gross H."/>
        </authorList>
    </citation>
    <scope>NUCLEOTIDE SEQUENCE [LARGE SCALE GENOMIC DNA]</scope>
    <source>
        <strain evidence="3 4">ACM 3522</strain>
    </source>
</reference>
<evidence type="ECO:0000256" key="1">
    <source>
        <dbReference type="SAM" id="SignalP"/>
    </source>
</evidence>
<dbReference type="Pfam" id="PF07589">
    <property type="entry name" value="PEP-CTERM"/>
    <property type="match status" value="1"/>
</dbReference>
<name>A0ABY8BIM8_9BURK</name>
<proteinExistence type="predicted"/>
<organism evidence="3 4">
    <name type="scientific">Pseudoduganella chitinolytica</name>
    <dbReference type="NCBI Taxonomy" id="34070"/>
    <lineage>
        <taxon>Bacteria</taxon>
        <taxon>Pseudomonadati</taxon>
        <taxon>Pseudomonadota</taxon>
        <taxon>Betaproteobacteria</taxon>
        <taxon>Burkholderiales</taxon>
        <taxon>Oxalobacteraceae</taxon>
        <taxon>Telluria group</taxon>
        <taxon>Pseudoduganella</taxon>
    </lineage>
</organism>
<feature type="chain" id="PRO_5045229657" evidence="1">
    <location>
        <begin position="21"/>
        <end position="246"/>
    </location>
</feature>
<dbReference type="EMBL" id="CP119083">
    <property type="protein sequence ID" value="WEF35213.1"/>
    <property type="molecule type" value="Genomic_DNA"/>
</dbReference>
<feature type="domain" description="Ice-binding protein C-terminal" evidence="2">
    <location>
        <begin position="220"/>
        <end position="244"/>
    </location>
</feature>
<keyword evidence="4" id="KW-1185">Reference proteome</keyword>
<gene>
    <name evidence="3" type="ORF">PX653_10790</name>
</gene>
<sequence length="246" mass="25482">MTLKQALLGVALLAVSAAHAATTIEADGFRLAHVDTLYPFDMTILSAVGGEVRIAVHGWQPQINPAWVVAADELPQTEWDIGGGLLQASVTAGYRITSMTLAGTVTGALETAALDSQCGSAQLACARGTAANQATVDMSVLRNGTATGPTLWRLDDAQGTYSYSLTANQPLTGEFELAVGTYGVAFASAGVEDRLGDISYVPSRASLGFGDMILTVQVAPVPEPGTYAMLLGGLGLLGVAARRRQR</sequence>
<dbReference type="NCBIfam" id="TIGR02595">
    <property type="entry name" value="PEP_CTERM"/>
    <property type="match status" value="1"/>
</dbReference>
<protein>
    <submittedName>
        <fullName evidence="3">PEP-CTERM sorting domain-containing protein</fullName>
    </submittedName>
</protein>
<evidence type="ECO:0000259" key="2">
    <source>
        <dbReference type="Pfam" id="PF07589"/>
    </source>
</evidence>
<dbReference type="Proteomes" id="UP001216510">
    <property type="component" value="Chromosome"/>
</dbReference>